<dbReference type="AlphaFoldDB" id="A0AAD8QGZ1"/>
<organism evidence="4 5">
    <name type="scientific">Lolium multiflorum</name>
    <name type="common">Italian ryegrass</name>
    <name type="synonym">Lolium perenne subsp. multiflorum</name>
    <dbReference type="NCBI Taxonomy" id="4521"/>
    <lineage>
        <taxon>Eukaryota</taxon>
        <taxon>Viridiplantae</taxon>
        <taxon>Streptophyta</taxon>
        <taxon>Embryophyta</taxon>
        <taxon>Tracheophyta</taxon>
        <taxon>Spermatophyta</taxon>
        <taxon>Magnoliopsida</taxon>
        <taxon>Liliopsida</taxon>
        <taxon>Poales</taxon>
        <taxon>Poaceae</taxon>
        <taxon>BOP clade</taxon>
        <taxon>Pooideae</taxon>
        <taxon>Poodae</taxon>
        <taxon>Poeae</taxon>
        <taxon>Poeae Chloroplast Group 2 (Poeae type)</taxon>
        <taxon>Loliodinae</taxon>
        <taxon>Loliinae</taxon>
        <taxon>Lolium</taxon>
    </lineage>
</organism>
<accession>A0AAD8QGZ1</accession>
<feature type="repeat" description="PPR" evidence="3">
    <location>
        <begin position="262"/>
        <end position="297"/>
    </location>
</feature>
<gene>
    <name evidence="4" type="ORF">QYE76_007810</name>
</gene>
<sequence length="301" mass="32187">MHVAPLLPISPDASLLIPNLATLNRSDVGLNDGDDVARTTVLLFDGAATADTRSGSDMRMLCQGCEERRYRYPESNALSGRGGGADSRVVHVQDVTGWCCSGRRWCCQRRASMLPTSAHDCLPRRRRPRALTAFLAAVARAPASEACSDGLSLVVALFNRMPRCDGTPVAPPTVHTYGILLDSCCPRALTAFLAAVARAPASEACSDGLSLVVAYSTACPDAMARRWRRPQSTRTASCSTLAAARGPSAFFGRFLRAGLKANNVIVNTLLKVLCHAKRTDEAVDVLLHRMPHLGCVPDAIS</sequence>
<proteinExistence type="predicted"/>
<keyword evidence="1" id="KW-0677">Repeat</keyword>
<dbReference type="InterPro" id="IPR011990">
    <property type="entry name" value="TPR-like_helical_dom_sf"/>
</dbReference>
<dbReference type="EMBL" id="JAUUTY010000519">
    <property type="protein sequence ID" value="KAK1601033.1"/>
    <property type="molecule type" value="Genomic_DNA"/>
</dbReference>
<evidence type="ECO:0000256" key="3">
    <source>
        <dbReference type="PROSITE-ProRule" id="PRU00708"/>
    </source>
</evidence>
<dbReference type="NCBIfam" id="TIGR00756">
    <property type="entry name" value="PPR"/>
    <property type="match status" value="1"/>
</dbReference>
<evidence type="ECO:0000256" key="1">
    <source>
        <dbReference type="ARBA" id="ARBA00022737"/>
    </source>
</evidence>
<comment type="caution">
    <text evidence="4">The sequence shown here is derived from an EMBL/GenBank/DDBJ whole genome shotgun (WGS) entry which is preliminary data.</text>
</comment>
<dbReference type="Gene3D" id="1.25.40.10">
    <property type="entry name" value="Tetratricopeptide repeat domain"/>
    <property type="match status" value="1"/>
</dbReference>
<evidence type="ECO:0000313" key="5">
    <source>
        <dbReference type="Proteomes" id="UP001231189"/>
    </source>
</evidence>
<protein>
    <recommendedName>
        <fullName evidence="6">Pentatricopeptide repeat-containing protein</fullName>
    </recommendedName>
</protein>
<evidence type="ECO:0000256" key="2">
    <source>
        <dbReference type="ARBA" id="ARBA00022946"/>
    </source>
</evidence>
<dbReference type="Proteomes" id="UP001231189">
    <property type="component" value="Unassembled WGS sequence"/>
</dbReference>
<evidence type="ECO:0000313" key="4">
    <source>
        <dbReference type="EMBL" id="KAK1601033.1"/>
    </source>
</evidence>
<dbReference type="PROSITE" id="PS51375">
    <property type="entry name" value="PPR"/>
    <property type="match status" value="1"/>
</dbReference>
<reference evidence="4" key="1">
    <citation type="submission" date="2023-07" db="EMBL/GenBank/DDBJ databases">
        <title>A chromosome-level genome assembly of Lolium multiflorum.</title>
        <authorList>
            <person name="Chen Y."/>
            <person name="Copetti D."/>
            <person name="Kolliker R."/>
            <person name="Studer B."/>
        </authorList>
    </citation>
    <scope>NUCLEOTIDE SEQUENCE</scope>
    <source>
        <strain evidence="4">02402/16</strain>
        <tissue evidence="4">Leaf</tissue>
    </source>
</reference>
<keyword evidence="5" id="KW-1185">Reference proteome</keyword>
<keyword evidence="2" id="KW-0809">Transit peptide</keyword>
<evidence type="ECO:0008006" key="6">
    <source>
        <dbReference type="Google" id="ProtNLM"/>
    </source>
</evidence>
<name>A0AAD8QGZ1_LOLMU</name>
<dbReference type="InterPro" id="IPR002885">
    <property type="entry name" value="PPR_rpt"/>
</dbReference>